<dbReference type="PANTHER" id="PTHR47977">
    <property type="entry name" value="RAS-RELATED PROTEIN RAB"/>
    <property type="match status" value="1"/>
</dbReference>
<keyword evidence="2" id="KW-0342">GTP-binding</keyword>
<dbReference type="SMART" id="SM00175">
    <property type="entry name" value="RAB"/>
    <property type="match status" value="1"/>
</dbReference>
<dbReference type="SUPFAM" id="SSF52540">
    <property type="entry name" value="P-loop containing nucleoside triphosphate hydrolases"/>
    <property type="match status" value="1"/>
</dbReference>
<proteinExistence type="predicted"/>
<protein>
    <recommendedName>
        <fullName evidence="5">Small monomeric GTPase</fullName>
    </recommendedName>
</protein>
<dbReference type="EMBL" id="KV923627">
    <property type="protein sequence ID" value="PIN94179.1"/>
    <property type="molecule type" value="Genomic_DNA"/>
</dbReference>
<dbReference type="PROSITE" id="PS51421">
    <property type="entry name" value="RAS"/>
    <property type="match status" value="1"/>
</dbReference>
<dbReference type="Proteomes" id="UP000228934">
    <property type="component" value="Unassembled WGS sequence"/>
</dbReference>
<accession>A0A2G9NSY5</accession>
<dbReference type="Gene3D" id="3.40.50.300">
    <property type="entry name" value="P-loop containing nucleotide triphosphate hydrolases"/>
    <property type="match status" value="1"/>
</dbReference>
<dbReference type="InterPro" id="IPR001806">
    <property type="entry name" value="Small_GTPase"/>
</dbReference>
<name>A0A2G9NSY5_AQUCT</name>
<dbReference type="Pfam" id="PF00071">
    <property type="entry name" value="Ras"/>
    <property type="match status" value="1"/>
</dbReference>
<sequence>MYDVTSTKTFTDVCYWLNRIQANTVDDIVILLIGNKTDCDSERNVTYKDAEKLAQEYQMLFTECSAESGVNVMESLIQIAR</sequence>
<evidence type="ECO:0008006" key="5">
    <source>
        <dbReference type="Google" id="ProtNLM"/>
    </source>
</evidence>
<dbReference type="PRINTS" id="PR00449">
    <property type="entry name" value="RASTRNSFRMNG"/>
</dbReference>
<dbReference type="GO" id="GO:0005525">
    <property type="term" value="F:GTP binding"/>
    <property type="evidence" value="ECO:0007669"/>
    <property type="project" value="UniProtKB-KW"/>
</dbReference>
<dbReference type="AlphaFoldDB" id="A0A2G9NSY5"/>
<gene>
    <name evidence="3" type="ORF">AB205_0205920</name>
</gene>
<keyword evidence="1" id="KW-0547">Nucleotide-binding</keyword>
<dbReference type="OrthoDB" id="9989112at2759"/>
<evidence type="ECO:0000256" key="1">
    <source>
        <dbReference type="ARBA" id="ARBA00022741"/>
    </source>
</evidence>
<dbReference type="InterPro" id="IPR050227">
    <property type="entry name" value="Rab"/>
</dbReference>
<keyword evidence="4" id="KW-1185">Reference proteome</keyword>
<dbReference type="InterPro" id="IPR027417">
    <property type="entry name" value="P-loop_NTPase"/>
</dbReference>
<evidence type="ECO:0000313" key="4">
    <source>
        <dbReference type="Proteomes" id="UP000228934"/>
    </source>
</evidence>
<evidence type="ECO:0000313" key="3">
    <source>
        <dbReference type="EMBL" id="PIN94179.1"/>
    </source>
</evidence>
<reference evidence="4" key="1">
    <citation type="journal article" date="2017" name="Nat. Commun.">
        <title>The North American bullfrog draft genome provides insight into hormonal regulation of long noncoding RNA.</title>
        <authorList>
            <person name="Hammond S.A."/>
            <person name="Warren R.L."/>
            <person name="Vandervalk B.P."/>
            <person name="Kucuk E."/>
            <person name="Khan H."/>
            <person name="Gibb E.A."/>
            <person name="Pandoh P."/>
            <person name="Kirk H."/>
            <person name="Zhao Y."/>
            <person name="Jones M."/>
            <person name="Mungall A.J."/>
            <person name="Coope R."/>
            <person name="Pleasance S."/>
            <person name="Moore R.A."/>
            <person name="Holt R.A."/>
            <person name="Round J.M."/>
            <person name="Ohora S."/>
            <person name="Walle B.V."/>
            <person name="Veldhoen N."/>
            <person name="Helbing C.C."/>
            <person name="Birol I."/>
        </authorList>
    </citation>
    <scope>NUCLEOTIDE SEQUENCE [LARGE SCALE GENOMIC DNA]</scope>
</reference>
<evidence type="ECO:0000256" key="2">
    <source>
        <dbReference type="ARBA" id="ARBA00023134"/>
    </source>
</evidence>
<dbReference type="GO" id="GO:0003924">
    <property type="term" value="F:GTPase activity"/>
    <property type="evidence" value="ECO:0007669"/>
    <property type="project" value="InterPro"/>
</dbReference>
<dbReference type="PROSITE" id="PS51419">
    <property type="entry name" value="RAB"/>
    <property type="match status" value="1"/>
</dbReference>
<organism evidence="3 4">
    <name type="scientific">Aquarana catesbeiana</name>
    <name type="common">American bullfrog</name>
    <name type="synonym">Rana catesbeiana</name>
    <dbReference type="NCBI Taxonomy" id="8400"/>
    <lineage>
        <taxon>Eukaryota</taxon>
        <taxon>Metazoa</taxon>
        <taxon>Chordata</taxon>
        <taxon>Craniata</taxon>
        <taxon>Vertebrata</taxon>
        <taxon>Euteleostomi</taxon>
        <taxon>Amphibia</taxon>
        <taxon>Batrachia</taxon>
        <taxon>Anura</taxon>
        <taxon>Neobatrachia</taxon>
        <taxon>Ranoidea</taxon>
        <taxon>Ranidae</taxon>
        <taxon>Aquarana</taxon>
    </lineage>
</organism>